<dbReference type="SUPFAM" id="SSF56281">
    <property type="entry name" value="Metallo-hydrolase/oxidoreductase"/>
    <property type="match status" value="1"/>
</dbReference>
<dbReference type="PANTHER" id="PTHR43705:SF1">
    <property type="entry name" value="HYDROXYACYLGLUTATHIONE HYDROLASE GLOB"/>
    <property type="match status" value="1"/>
</dbReference>
<evidence type="ECO:0000256" key="4">
    <source>
        <dbReference type="ARBA" id="ARBA00011917"/>
    </source>
</evidence>
<keyword evidence="5" id="KW-0479">Metal-binding</keyword>
<dbReference type="RefSeq" id="WP_010569876.1">
    <property type="nucleotide sequence ID" value="NZ_AHMO02000011.1"/>
</dbReference>
<evidence type="ECO:0000256" key="7">
    <source>
        <dbReference type="ARBA" id="ARBA00022833"/>
    </source>
</evidence>
<dbReference type="GO" id="GO:0046872">
    <property type="term" value="F:metal ion binding"/>
    <property type="evidence" value="ECO:0007669"/>
    <property type="project" value="UniProtKB-KW"/>
</dbReference>
<keyword evidence="11" id="KW-1185">Reference proteome</keyword>
<protein>
    <recommendedName>
        <fullName evidence="4">hydroxyacylglutathione hydrolase</fullName>
        <ecNumber evidence="4">3.1.2.6</ecNumber>
    </recommendedName>
    <alternativeName>
        <fullName evidence="8">Glyoxalase II</fullName>
    </alternativeName>
</protein>
<dbReference type="Pfam" id="PF16123">
    <property type="entry name" value="HAGH_C"/>
    <property type="match status" value="1"/>
</dbReference>
<dbReference type="PANTHER" id="PTHR43705">
    <property type="entry name" value="HYDROXYACYLGLUTATHIONE HYDROLASE"/>
    <property type="match status" value="1"/>
</dbReference>
<dbReference type="SMART" id="SM00849">
    <property type="entry name" value="Lactamase_B"/>
    <property type="match status" value="1"/>
</dbReference>
<dbReference type="OrthoDB" id="9802248at2"/>
<evidence type="ECO:0000256" key="6">
    <source>
        <dbReference type="ARBA" id="ARBA00022801"/>
    </source>
</evidence>
<keyword evidence="6 10" id="KW-0378">Hydrolase</keyword>
<evidence type="ECO:0000256" key="5">
    <source>
        <dbReference type="ARBA" id="ARBA00022723"/>
    </source>
</evidence>
<dbReference type="CDD" id="cd07723">
    <property type="entry name" value="hydroxyacylglutathione_hydrolase_MBL-fold"/>
    <property type="match status" value="1"/>
</dbReference>
<dbReference type="AlphaFoldDB" id="T0GD47"/>
<dbReference type="InterPro" id="IPR036866">
    <property type="entry name" value="RibonucZ/Hydroxyglut_hydro"/>
</dbReference>
<evidence type="ECO:0000256" key="3">
    <source>
        <dbReference type="ARBA" id="ARBA00006759"/>
    </source>
</evidence>
<sequence length="271" mass="30639">MLEIVRIYTHSSLRNFTYLIRQPDTTETLCIDPFDSSQVSVVLKQKNWSLEYIVNTHEHWDHTAGNEGLVQEFKSIVLTHPKGMETVPLASRALYSRERILSDREGNSYLEVLDTPGHTFAHICLLQVENNAPVGVFTGDTIFNCGVGNCKNGGDPTTLYQTVSRIFYQFPDGVKLYPGHDYLQNNLKFSIALDPSNSAAHAALKKVNSLKSEAEFWTTNFAEERTFNPFFLCSKPSASLLSGIRNKSAQPNLAEDERTLFLTLRSLRDKW</sequence>
<evidence type="ECO:0000256" key="2">
    <source>
        <dbReference type="ARBA" id="ARBA00004963"/>
    </source>
</evidence>
<keyword evidence="7" id="KW-0862">Zinc</keyword>
<accession>T0GD47</accession>
<dbReference type="GO" id="GO:0004416">
    <property type="term" value="F:hydroxyacylglutathione hydrolase activity"/>
    <property type="evidence" value="ECO:0007669"/>
    <property type="project" value="UniProtKB-EC"/>
</dbReference>
<comment type="pathway">
    <text evidence="2">Secondary metabolite metabolism; methylglyoxal degradation; (R)-lactate from methylglyoxal: step 2/2.</text>
</comment>
<comment type="similarity">
    <text evidence="3">Belongs to the metallo-beta-lactamase superfamily. Glyoxalase II family.</text>
</comment>
<comment type="cofactor">
    <cofactor evidence="1">
        <name>Zn(2+)</name>
        <dbReference type="ChEBI" id="CHEBI:29105"/>
    </cofactor>
</comment>
<gene>
    <name evidence="10" type="ORF">LEP1GSC050_1453</name>
</gene>
<proteinExistence type="inferred from homology"/>
<dbReference type="Pfam" id="PF00753">
    <property type="entry name" value="Lactamase_B"/>
    <property type="match status" value="1"/>
</dbReference>
<dbReference type="Gene3D" id="3.60.15.10">
    <property type="entry name" value="Ribonuclease Z/Hydroxyacylglutathione hydrolase-like"/>
    <property type="match status" value="1"/>
</dbReference>
<dbReference type="EC" id="3.1.2.6" evidence="4"/>
<dbReference type="STRING" id="1049789.LEP1GSC050_1453"/>
<comment type="caution">
    <text evidence="10">The sequence shown here is derived from an EMBL/GenBank/DDBJ whole genome shotgun (WGS) entry which is preliminary data.</text>
</comment>
<dbReference type="EMBL" id="AHMO02000011">
    <property type="protein sequence ID" value="EQA43343.1"/>
    <property type="molecule type" value="Genomic_DNA"/>
</dbReference>
<dbReference type="Proteomes" id="UP000015454">
    <property type="component" value="Unassembled WGS sequence"/>
</dbReference>
<reference evidence="10" key="1">
    <citation type="submission" date="2013-05" db="EMBL/GenBank/DDBJ databases">
        <authorList>
            <person name="Harkins D.M."/>
            <person name="Durkin A.S."/>
            <person name="Brinkac L.M."/>
            <person name="Haft D.H."/>
            <person name="Selengut J.D."/>
            <person name="Sanka R."/>
            <person name="DePew J."/>
            <person name="Purushe J."/>
            <person name="Hartskeerl R.A."/>
            <person name="Ahmed A."/>
            <person name="van der Linden H."/>
            <person name="Goris M.G.A."/>
            <person name="Vinetz J.M."/>
            <person name="Sutton G.G."/>
            <person name="Nierman W.C."/>
            <person name="Fouts D.E."/>
        </authorList>
    </citation>
    <scope>NUCLEOTIDE SEQUENCE [LARGE SCALE GENOMIC DNA]</scope>
    <source>
        <strain evidence="10">5399</strain>
    </source>
</reference>
<dbReference type="InterPro" id="IPR035680">
    <property type="entry name" value="Clx_II_MBL"/>
</dbReference>
<name>T0GD47_9LEPT</name>
<dbReference type="InterPro" id="IPR050110">
    <property type="entry name" value="Glyoxalase_II_hydrolase"/>
</dbReference>
<evidence type="ECO:0000313" key="10">
    <source>
        <dbReference type="EMBL" id="EQA43343.1"/>
    </source>
</evidence>
<evidence type="ECO:0000313" key="11">
    <source>
        <dbReference type="Proteomes" id="UP000015454"/>
    </source>
</evidence>
<organism evidence="10 11">
    <name type="scientific">Leptospira broomii serovar Hurstbridge str. 5399</name>
    <dbReference type="NCBI Taxonomy" id="1049789"/>
    <lineage>
        <taxon>Bacteria</taxon>
        <taxon>Pseudomonadati</taxon>
        <taxon>Spirochaetota</taxon>
        <taxon>Spirochaetia</taxon>
        <taxon>Leptospirales</taxon>
        <taxon>Leptospiraceae</taxon>
        <taxon>Leptospira</taxon>
    </lineage>
</organism>
<dbReference type="InterPro" id="IPR032282">
    <property type="entry name" value="HAGH_C"/>
</dbReference>
<dbReference type="InterPro" id="IPR001279">
    <property type="entry name" value="Metallo-B-lactamas"/>
</dbReference>
<evidence type="ECO:0000256" key="1">
    <source>
        <dbReference type="ARBA" id="ARBA00001947"/>
    </source>
</evidence>
<evidence type="ECO:0000259" key="9">
    <source>
        <dbReference type="SMART" id="SM00849"/>
    </source>
</evidence>
<evidence type="ECO:0000256" key="8">
    <source>
        <dbReference type="ARBA" id="ARBA00031044"/>
    </source>
</evidence>
<feature type="domain" description="Metallo-beta-lactamase" evidence="9">
    <location>
        <begin position="14"/>
        <end position="180"/>
    </location>
</feature>